<sequence>MSCSSCCPCPKFIKSCSIRNESSGDVQVYVSYKKLGYDLGDSDGHQYDVTISQGETHRVEPRIVKHDLAFYNSQINKIDVTLVDGNQLHVEEPFDGVREIQNDWLFVINDHGIKSLSAEN</sequence>
<evidence type="ECO:0000313" key="11">
    <source>
        <dbReference type="Proteomes" id="UP000663866"/>
    </source>
</evidence>
<evidence type="ECO:0000313" key="1">
    <source>
        <dbReference type="EMBL" id="CAF1508090.1"/>
    </source>
</evidence>
<keyword evidence="11" id="KW-1185">Reference proteome</keyword>
<accession>A0A816PHK3</accession>
<dbReference type="EMBL" id="CAJNOV010013068">
    <property type="protein sequence ID" value="CAF1508090.1"/>
    <property type="molecule type" value="Genomic_DNA"/>
</dbReference>
<evidence type="ECO:0000313" key="2">
    <source>
        <dbReference type="EMBL" id="CAF2033792.1"/>
    </source>
</evidence>
<dbReference type="EMBL" id="CAJOBF010011125">
    <property type="protein sequence ID" value="CAF4301728.1"/>
    <property type="molecule type" value="Genomic_DNA"/>
</dbReference>
<dbReference type="AlphaFoldDB" id="A0A816PHK3"/>
<dbReference type="Proteomes" id="UP000663866">
    <property type="component" value="Unassembled WGS sequence"/>
</dbReference>
<evidence type="ECO:0000313" key="6">
    <source>
        <dbReference type="EMBL" id="CAF4307399.1"/>
    </source>
</evidence>
<dbReference type="Proteomes" id="UP000663855">
    <property type="component" value="Unassembled WGS sequence"/>
</dbReference>
<dbReference type="Proteomes" id="UP000663824">
    <property type="component" value="Unassembled WGS sequence"/>
</dbReference>
<dbReference type="EMBL" id="CAJOBH010045805">
    <property type="protein sequence ID" value="CAF4353629.1"/>
    <property type="molecule type" value="Genomic_DNA"/>
</dbReference>
<dbReference type="Proteomes" id="UP000663856">
    <property type="component" value="Unassembled WGS sequence"/>
</dbReference>
<evidence type="ECO:0000313" key="9">
    <source>
        <dbReference type="EMBL" id="CAF4354878.1"/>
    </source>
</evidence>
<dbReference type="Proteomes" id="UP000681967">
    <property type="component" value="Unassembled WGS sequence"/>
</dbReference>
<evidence type="ECO:0000313" key="10">
    <source>
        <dbReference type="Proteomes" id="UP000663856"/>
    </source>
</evidence>
<dbReference type="Proteomes" id="UP000663842">
    <property type="component" value="Unassembled WGS sequence"/>
</dbReference>
<evidence type="ECO:0000313" key="3">
    <source>
        <dbReference type="EMBL" id="CAF2049293.1"/>
    </source>
</evidence>
<gene>
    <name evidence="7" type="ORF">BYL167_LOCUS29588</name>
    <name evidence="1" type="ORF">CJN711_LOCUS27640</name>
    <name evidence="8" type="ORF">GIL414_LOCUS28093</name>
    <name evidence="4" type="ORF">MBJ925_LOCUS32108</name>
    <name evidence="9" type="ORF">OVN521_LOCUS33017</name>
    <name evidence="6" type="ORF">SMN809_LOCUS26386</name>
    <name evidence="5" type="ORF">UXM345_LOCUS33453</name>
    <name evidence="3" type="ORF">WKI299_LOCUS9844</name>
    <name evidence="2" type="ORF">XDN619_LOCUS5541</name>
</gene>
<dbReference type="EMBL" id="CAJNRE010017488">
    <property type="protein sequence ID" value="CAF2155572.1"/>
    <property type="molecule type" value="Genomic_DNA"/>
</dbReference>
<dbReference type="Proteomes" id="UP000663887">
    <property type="component" value="Unassembled WGS sequence"/>
</dbReference>
<dbReference type="EMBL" id="CAJOBI010037489">
    <property type="protein sequence ID" value="CAF4307399.1"/>
    <property type="molecule type" value="Genomic_DNA"/>
</dbReference>
<dbReference type="EMBL" id="CAJOBG010030350">
    <property type="protein sequence ID" value="CAF4354878.1"/>
    <property type="molecule type" value="Genomic_DNA"/>
</dbReference>
<protein>
    <submittedName>
        <fullName evidence="3">Uncharacterized protein</fullName>
    </submittedName>
</protein>
<comment type="caution">
    <text evidence="3">The sequence shown here is derived from an EMBL/GenBank/DDBJ whole genome shotgun (WGS) entry which is preliminary data.</text>
</comment>
<proteinExistence type="predicted"/>
<evidence type="ECO:0000313" key="7">
    <source>
        <dbReference type="EMBL" id="CAF4353629.1"/>
    </source>
</evidence>
<evidence type="ECO:0000313" key="4">
    <source>
        <dbReference type="EMBL" id="CAF2155572.1"/>
    </source>
</evidence>
<dbReference type="EMBL" id="CAJOBJ010046707">
    <property type="protein sequence ID" value="CAF4353994.1"/>
    <property type="molecule type" value="Genomic_DNA"/>
</dbReference>
<reference evidence="3" key="1">
    <citation type="submission" date="2021-02" db="EMBL/GenBank/DDBJ databases">
        <authorList>
            <person name="Nowell W R."/>
        </authorList>
    </citation>
    <scope>NUCLEOTIDE SEQUENCE</scope>
</reference>
<dbReference type="EMBL" id="CAJNRF010003301">
    <property type="protein sequence ID" value="CAF2049293.1"/>
    <property type="molecule type" value="Genomic_DNA"/>
</dbReference>
<evidence type="ECO:0000313" key="8">
    <source>
        <dbReference type="EMBL" id="CAF4353994.1"/>
    </source>
</evidence>
<name>A0A816PHK3_9BILA</name>
<dbReference type="EMBL" id="CAJNRG010001512">
    <property type="protein sequence ID" value="CAF2033792.1"/>
    <property type="molecule type" value="Genomic_DNA"/>
</dbReference>
<organism evidence="3 10">
    <name type="scientific">Rotaria magnacalcarata</name>
    <dbReference type="NCBI Taxonomy" id="392030"/>
    <lineage>
        <taxon>Eukaryota</taxon>
        <taxon>Metazoa</taxon>
        <taxon>Spiralia</taxon>
        <taxon>Gnathifera</taxon>
        <taxon>Rotifera</taxon>
        <taxon>Eurotatoria</taxon>
        <taxon>Bdelloidea</taxon>
        <taxon>Philodinida</taxon>
        <taxon>Philodinidae</taxon>
        <taxon>Rotaria</taxon>
    </lineage>
</organism>
<dbReference type="Proteomes" id="UP000676336">
    <property type="component" value="Unassembled WGS sequence"/>
</dbReference>
<evidence type="ECO:0000313" key="5">
    <source>
        <dbReference type="EMBL" id="CAF4301728.1"/>
    </source>
</evidence>
<dbReference type="Proteomes" id="UP000681720">
    <property type="component" value="Unassembled WGS sequence"/>
</dbReference>